<evidence type="ECO:0000313" key="2">
    <source>
        <dbReference type="EMBL" id="CAK0905385.1"/>
    </source>
</evidence>
<feature type="non-terminal residue" evidence="2">
    <location>
        <position position="1"/>
    </location>
</feature>
<dbReference type="Proteomes" id="UP001189429">
    <property type="component" value="Unassembled WGS sequence"/>
</dbReference>
<reference evidence="2" key="1">
    <citation type="submission" date="2023-10" db="EMBL/GenBank/DDBJ databases">
        <authorList>
            <person name="Chen Y."/>
            <person name="Shah S."/>
            <person name="Dougan E. K."/>
            <person name="Thang M."/>
            <person name="Chan C."/>
        </authorList>
    </citation>
    <scope>NUCLEOTIDE SEQUENCE [LARGE SCALE GENOMIC DNA]</scope>
</reference>
<sequence>LQILMRYANIYAATCLALFSRGPAFFGGALGLMAELTPPEWMQALSETKRGAEEGPGSDGKPPKHAKGGAKGDKHEKDLTKALVLLLTKLRLTSARGLANLAGAVYRAWGLLESGDGITQIMIDSGVTYDEMSRQMKERQRAGEKVDFRARGPPRVQLMAAVCLNLATNVEKFIQGGEEDYVEAETKTFHGYFAKYIQGAAPHAVGNHVLHFRCSKHKGGKTIETSGSSSQQQQTKKGRVTFAFSYNEPGMMARELVLWWLNYDEDQKRAEQLIGPAPKGLLEREAARILNIIEKK</sequence>
<evidence type="ECO:0000313" key="3">
    <source>
        <dbReference type="Proteomes" id="UP001189429"/>
    </source>
</evidence>
<name>A0ABN9XZK9_9DINO</name>
<keyword evidence="3" id="KW-1185">Reference proteome</keyword>
<evidence type="ECO:0000256" key="1">
    <source>
        <dbReference type="SAM" id="MobiDB-lite"/>
    </source>
</evidence>
<comment type="caution">
    <text evidence="2">The sequence shown here is derived from an EMBL/GenBank/DDBJ whole genome shotgun (WGS) entry which is preliminary data.</text>
</comment>
<gene>
    <name evidence="2" type="ORF">PCOR1329_LOCUS81113</name>
</gene>
<feature type="region of interest" description="Disordered" evidence="1">
    <location>
        <begin position="48"/>
        <end position="75"/>
    </location>
</feature>
<organism evidence="2 3">
    <name type="scientific">Prorocentrum cordatum</name>
    <dbReference type="NCBI Taxonomy" id="2364126"/>
    <lineage>
        <taxon>Eukaryota</taxon>
        <taxon>Sar</taxon>
        <taxon>Alveolata</taxon>
        <taxon>Dinophyceae</taxon>
        <taxon>Prorocentrales</taxon>
        <taxon>Prorocentraceae</taxon>
        <taxon>Prorocentrum</taxon>
    </lineage>
</organism>
<evidence type="ECO:0008006" key="4">
    <source>
        <dbReference type="Google" id="ProtNLM"/>
    </source>
</evidence>
<accession>A0ABN9XZK9</accession>
<protein>
    <recommendedName>
        <fullName evidence="4">Nucleoprotein</fullName>
    </recommendedName>
</protein>
<dbReference type="EMBL" id="CAUYUJ010021553">
    <property type="protein sequence ID" value="CAK0905385.1"/>
    <property type="molecule type" value="Genomic_DNA"/>
</dbReference>
<proteinExistence type="predicted"/>